<keyword evidence="2" id="KW-1185">Reference proteome</keyword>
<protein>
    <submittedName>
        <fullName evidence="1">Uncharacterized protein</fullName>
    </submittedName>
</protein>
<dbReference type="EMBL" id="CP060820">
    <property type="protein sequence ID" value="QNP39672.1"/>
    <property type="molecule type" value="Genomic_DNA"/>
</dbReference>
<dbReference type="RefSeq" id="WP_187711118.1">
    <property type="nucleotide sequence ID" value="NZ_CP060820.1"/>
</dbReference>
<proteinExistence type="predicted"/>
<organism evidence="1 2">
    <name type="scientific">Agrilutibacter terrestris</name>
    <dbReference type="NCBI Taxonomy" id="2865112"/>
    <lineage>
        <taxon>Bacteria</taxon>
        <taxon>Pseudomonadati</taxon>
        <taxon>Pseudomonadota</taxon>
        <taxon>Gammaproteobacteria</taxon>
        <taxon>Lysobacterales</taxon>
        <taxon>Lysobacteraceae</taxon>
        <taxon>Agrilutibacter</taxon>
    </lineage>
</organism>
<dbReference type="KEGG" id="lsx:H8B22_09075"/>
<evidence type="ECO:0000313" key="2">
    <source>
        <dbReference type="Proteomes" id="UP000516018"/>
    </source>
</evidence>
<dbReference type="Proteomes" id="UP000516018">
    <property type="component" value="Chromosome"/>
</dbReference>
<gene>
    <name evidence="1" type="ORF">H8B22_09075</name>
</gene>
<sequence>MSTITVGINAETRPLAAADPQWIIQQIDGRRRDGLVVCVRVSISTPDLHMTLATPTCGSGAGGRPPTPHERAVFELWRKRGLDEHDYQAAHVVAFLKQLPHYL</sequence>
<evidence type="ECO:0000313" key="1">
    <source>
        <dbReference type="EMBL" id="QNP39672.1"/>
    </source>
</evidence>
<accession>A0A7H0FUF6</accession>
<reference evidence="1 2" key="1">
    <citation type="submission" date="2020-08" db="EMBL/GenBank/DDBJ databases">
        <title>Lysobacter sp. II4 sp. nov., isolated from soil.</title>
        <authorList>
            <person name="Woo C.Y."/>
            <person name="Kim J."/>
        </authorList>
    </citation>
    <scope>NUCLEOTIDE SEQUENCE [LARGE SCALE GENOMIC DNA]</scope>
    <source>
        <strain evidence="1 2">II4</strain>
    </source>
</reference>
<dbReference type="AlphaFoldDB" id="A0A7H0FUF6"/>
<name>A0A7H0FUF6_9GAMM</name>